<evidence type="ECO:0000313" key="3">
    <source>
        <dbReference type="Proteomes" id="UP000326924"/>
    </source>
</evidence>
<comment type="caution">
    <text evidence="2">The sequence shown here is derived from an EMBL/GenBank/DDBJ whole genome shotgun (WGS) entry which is preliminary data.</text>
</comment>
<dbReference type="AlphaFoldDB" id="A0A5J5F7Y2"/>
<keyword evidence="3" id="KW-1185">Reference proteome</keyword>
<dbReference type="Proteomes" id="UP000326924">
    <property type="component" value="Unassembled WGS sequence"/>
</dbReference>
<accession>A0A5J5F7Y2</accession>
<organism evidence="2 3">
    <name type="scientific">Sphaerosporella brunnea</name>
    <dbReference type="NCBI Taxonomy" id="1250544"/>
    <lineage>
        <taxon>Eukaryota</taxon>
        <taxon>Fungi</taxon>
        <taxon>Dikarya</taxon>
        <taxon>Ascomycota</taxon>
        <taxon>Pezizomycotina</taxon>
        <taxon>Pezizomycetes</taxon>
        <taxon>Pezizales</taxon>
        <taxon>Pyronemataceae</taxon>
        <taxon>Sphaerosporella</taxon>
    </lineage>
</organism>
<evidence type="ECO:0000313" key="2">
    <source>
        <dbReference type="EMBL" id="KAA8912920.1"/>
    </source>
</evidence>
<gene>
    <name evidence="2" type="ORF">FN846DRAFT_887011</name>
</gene>
<reference evidence="2 3" key="1">
    <citation type="submission" date="2019-09" db="EMBL/GenBank/DDBJ databases">
        <title>Draft genome of the ectomycorrhizal ascomycete Sphaerosporella brunnea.</title>
        <authorList>
            <consortium name="DOE Joint Genome Institute"/>
            <person name="Benucci G.M."/>
            <person name="Marozzi G."/>
            <person name="Antonielli L."/>
            <person name="Sanchez S."/>
            <person name="Marco P."/>
            <person name="Wang X."/>
            <person name="Falini L.B."/>
            <person name="Barry K."/>
            <person name="Haridas S."/>
            <person name="Lipzen A."/>
            <person name="Labutti K."/>
            <person name="Grigoriev I.V."/>
            <person name="Murat C."/>
            <person name="Martin F."/>
            <person name="Albertini E."/>
            <person name="Donnini D."/>
            <person name="Bonito G."/>
        </authorList>
    </citation>
    <scope>NUCLEOTIDE SEQUENCE [LARGE SCALE GENOMIC DNA]</scope>
    <source>
        <strain evidence="2 3">Sb_GMNB300</strain>
    </source>
</reference>
<protein>
    <submittedName>
        <fullName evidence="2">Uncharacterized protein</fullName>
    </submittedName>
</protein>
<proteinExistence type="predicted"/>
<evidence type="ECO:0000256" key="1">
    <source>
        <dbReference type="SAM" id="MobiDB-lite"/>
    </source>
</evidence>
<dbReference type="EMBL" id="VXIS01000019">
    <property type="protein sequence ID" value="KAA8912920.1"/>
    <property type="molecule type" value="Genomic_DNA"/>
</dbReference>
<sequence>MDPHANAPPLATTDPNAAPPLEDPSDPIESSQMADTNKADNMEVDLQGASQWSALFVSAHLGRLNRVGWVLKGGAAFGSVVVGAGRSRAGPWWQQLVRGAAIQAR</sequence>
<name>A0A5J5F7Y2_9PEZI</name>
<dbReference type="InParanoid" id="A0A5J5F7Y2"/>
<feature type="region of interest" description="Disordered" evidence="1">
    <location>
        <begin position="1"/>
        <end position="41"/>
    </location>
</feature>